<dbReference type="PANTHER" id="PTHR47326">
    <property type="entry name" value="TRANSPOSABLE ELEMENT TC3 TRANSPOSASE-LIKE PROTEIN"/>
    <property type="match status" value="1"/>
</dbReference>
<evidence type="ECO:0000256" key="1">
    <source>
        <dbReference type="SAM" id="Phobius"/>
    </source>
</evidence>
<keyword evidence="1" id="KW-0472">Membrane</keyword>
<evidence type="ECO:0000313" key="3">
    <source>
        <dbReference type="Proteomes" id="UP001148838"/>
    </source>
</evidence>
<dbReference type="InterPro" id="IPR036397">
    <property type="entry name" value="RNaseH_sf"/>
</dbReference>
<accession>A0ABQ8SEM3</accession>
<dbReference type="PANTHER" id="PTHR47326:SF1">
    <property type="entry name" value="HTH PSQ-TYPE DOMAIN-CONTAINING PROTEIN"/>
    <property type="match status" value="1"/>
</dbReference>
<reference evidence="2 3" key="1">
    <citation type="journal article" date="2022" name="Allergy">
        <title>Genome assembly and annotation of Periplaneta americana reveal a comprehensive cockroach allergen profile.</title>
        <authorList>
            <person name="Wang L."/>
            <person name="Xiong Q."/>
            <person name="Saelim N."/>
            <person name="Wang L."/>
            <person name="Nong W."/>
            <person name="Wan A.T."/>
            <person name="Shi M."/>
            <person name="Liu X."/>
            <person name="Cao Q."/>
            <person name="Hui J.H.L."/>
            <person name="Sookrung N."/>
            <person name="Leung T.F."/>
            <person name="Tungtrongchitr A."/>
            <person name="Tsui S.K.W."/>
        </authorList>
    </citation>
    <scope>NUCLEOTIDE SEQUENCE [LARGE SCALE GENOMIC DNA]</scope>
    <source>
        <strain evidence="2">PWHHKU_190912</strain>
    </source>
</reference>
<proteinExistence type="predicted"/>
<evidence type="ECO:0000313" key="2">
    <source>
        <dbReference type="EMBL" id="KAJ4432398.1"/>
    </source>
</evidence>
<sequence length="172" mass="19971">MQRLELDDKPKEVEFANTMLDCLSADPDLTPLNFFLLGYIKDKVYATPVRDLRDLRERIIEAIESIPEDMLQRAWQEIVCLDIVTVTAGAHVEIWPSNMVIIFKSLQIFQEYLLYYCLTQMVNIGLNLFSVGHVMIKNVTSRRSLSRTVSHASYRVIVIVLKKNMANRIFKF</sequence>
<dbReference type="EMBL" id="JAJSOF020000029">
    <property type="protein sequence ID" value="KAJ4432398.1"/>
    <property type="molecule type" value="Genomic_DNA"/>
</dbReference>
<dbReference type="Gene3D" id="3.30.420.10">
    <property type="entry name" value="Ribonuclease H-like superfamily/Ribonuclease H"/>
    <property type="match status" value="1"/>
</dbReference>
<feature type="transmembrane region" description="Helical" evidence="1">
    <location>
        <begin position="113"/>
        <end position="136"/>
    </location>
</feature>
<gene>
    <name evidence="2" type="ORF">ANN_21017</name>
</gene>
<protein>
    <submittedName>
        <fullName evidence="2">Uncharacterized protein</fullName>
    </submittedName>
</protein>
<organism evidence="2 3">
    <name type="scientific">Periplaneta americana</name>
    <name type="common">American cockroach</name>
    <name type="synonym">Blatta americana</name>
    <dbReference type="NCBI Taxonomy" id="6978"/>
    <lineage>
        <taxon>Eukaryota</taxon>
        <taxon>Metazoa</taxon>
        <taxon>Ecdysozoa</taxon>
        <taxon>Arthropoda</taxon>
        <taxon>Hexapoda</taxon>
        <taxon>Insecta</taxon>
        <taxon>Pterygota</taxon>
        <taxon>Neoptera</taxon>
        <taxon>Polyneoptera</taxon>
        <taxon>Dictyoptera</taxon>
        <taxon>Blattodea</taxon>
        <taxon>Blattoidea</taxon>
        <taxon>Blattidae</taxon>
        <taxon>Blattinae</taxon>
        <taxon>Periplaneta</taxon>
    </lineage>
</organism>
<keyword evidence="3" id="KW-1185">Reference proteome</keyword>
<name>A0ABQ8SEM3_PERAM</name>
<comment type="caution">
    <text evidence="2">The sequence shown here is derived from an EMBL/GenBank/DDBJ whole genome shotgun (WGS) entry which is preliminary data.</text>
</comment>
<keyword evidence="1" id="KW-1133">Transmembrane helix</keyword>
<keyword evidence="1" id="KW-0812">Transmembrane</keyword>
<dbReference type="Proteomes" id="UP001148838">
    <property type="component" value="Unassembled WGS sequence"/>
</dbReference>